<proteinExistence type="inferred from homology"/>
<evidence type="ECO:0000313" key="2">
    <source>
        <dbReference type="EMBL" id="ARN83339.1"/>
    </source>
</evidence>
<organism evidence="2 3">
    <name type="scientific">Methylocystis bryophila</name>
    <dbReference type="NCBI Taxonomy" id="655015"/>
    <lineage>
        <taxon>Bacteria</taxon>
        <taxon>Pseudomonadati</taxon>
        <taxon>Pseudomonadota</taxon>
        <taxon>Alphaproteobacteria</taxon>
        <taxon>Hyphomicrobiales</taxon>
        <taxon>Methylocystaceae</taxon>
        <taxon>Methylocystis</taxon>
    </lineage>
</organism>
<dbReference type="SMART" id="SM01234">
    <property type="entry name" value="Haemolytic"/>
    <property type="match status" value="1"/>
</dbReference>
<comment type="function">
    <text evidence="1">Could be involved in insertion of integral membrane proteins into the membrane.</text>
</comment>
<reference evidence="2 3" key="1">
    <citation type="submission" date="2017-02" db="EMBL/GenBank/DDBJ databases">
        <authorList>
            <person name="Peterson S.W."/>
        </authorList>
    </citation>
    <scope>NUCLEOTIDE SEQUENCE [LARGE SCALE GENOMIC DNA]</scope>
    <source>
        <strain evidence="2 3">S285</strain>
    </source>
</reference>
<dbReference type="NCBIfam" id="TIGR00278">
    <property type="entry name" value="membrane protein insertion efficiency factor YidD"/>
    <property type="match status" value="1"/>
</dbReference>
<keyword evidence="1" id="KW-0472">Membrane</keyword>
<dbReference type="RefSeq" id="WP_085773473.1">
    <property type="nucleotide sequence ID" value="NZ_AP027149.1"/>
</dbReference>
<gene>
    <name evidence="2" type="ORF">B1812_03565</name>
</gene>
<comment type="subcellular location">
    <subcellularLocation>
        <location evidence="1">Cell membrane</location>
        <topology evidence="1">Peripheral membrane protein</topology>
        <orientation evidence="1">Cytoplasmic side</orientation>
    </subcellularLocation>
</comment>
<protein>
    <recommendedName>
        <fullName evidence="1">Putative membrane protein insertion efficiency factor</fullName>
    </recommendedName>
</protein>
<name>A0A1W6N0L0_9HYPH</name>
<evidence type="ECO:0000313" key="3">
    <source>
        <dbReference type="Proteomes" id="UP000193978"/>
    </source>
</evidence>
<dbReference type="PANTHER" id="PTHR33383">
    <property type="entry name" value="MEMBRANE PROTEIN INSERTION EFFICIENCY FACTOR-RELATED"/>
    <property type="match status" value="1"/>
</dbReference>
<dbReference type="InterPro" id="IPR002696">
    <property type="entry name" value="Membr_insert_effic_factor_YidD"/>
</dbReference>
<dbReference type="STRING" id="655015.B1812_03565"/>
<accession>A0A1W6N0L0</accession>
<comment type="similarity">
    <text evidence="1">Belongs to the UPF0161 family.</text>
</comment>
<dbReference type="PANTHER" id="PTHR33383:SF1">
    <property type="entry name" value="MEMBRANE PROTEIN INSERTION EFFICIENCY FACTOR-RELATED"/>
    <property type="match status" value="1"/>
</dbReference>
<dbReference type="OrthoDB" id="9801753at2"/>
<dbReference type="Pfam" id="PF01809">
    <property type="entry name" value="YidD"/>
    <property type="match status" value="1"/>
</dbReference>
<keyword evidence="1" id="KW-1003">Cell membrane</keyword>
<dbReference type="EMBL" id="CP019948">
    <property type="protein sequence ID" value="ARN83339.1"/>
    <property type="molecule type" value="Genomic_DNA"/>
</dbReference>
<dbReference type="KEGG" id="mbry:B1812_03565"/>
<sequence length="109" mass="12000">MKRLAPLPARLPALAARGLILVYRLTFSAFAGRWCRHAPSCSAYADEAIARHGLWAGGWMSLGRICRCRPGGTSGFDPPPEQTPKGADALHPWRYGQWRGPLRCEAVQD</sequence>
<evidence type="ECO:0000256" key="1">
    <source>
        <dbReference type="HAMAP-Rule" id="MF_00386"/>
    </source>
</evidence>
<dbReference type="Proteomes" id="UP000193978">
    <property type="component" value="Chromosome"/>
</dbReference>
<dbReference type="GO" id="GO:0005886">
    <property type="term" value="C:plasma membrane"/>
    <property type="evidence" value="ECO:0007669"/>
    <property type="project" value="UniProtKB-SubCell"/>
</dbReference>
<dbReference type="HAMAP" id="MF_00386">
    <property type="entry name" value="UPF0161_YidD"/>
    <property type="match status" value="1"/>
</dbReference>
<dbReference type="AlphaFoldDB" id="A0A1W6N0L0"/>
<keyword evidence="3" id="KW-1185">Reference proteome</keyword>